<organism evidence="1 2">
    <name type="scientific">Candidatus Woykebacteria bacterium RBG_13_40_15</name>
    <dbReference type="NCBI Taxonomy" id="1802593"/>
    <lineage>
        <taxon>Bacteria</taxon>
        <taxon>Candidatus Woykeibacteriota</taxon>
    </lineage>
</organism>
<dbReference type="EMBL" id="MHCP01000015">
    <property type="protein sequence ID" value="OGY24126.1"/>
    <property type="molecule type" value="Genomic_DNA"/>
</dbReference>
<evidence type="ECO:0000313" key="1">
    <source>
        <dbReference type="EMBL" id="OGY24126.1"/>
    </source>
</evidence>
<reference evidence="1 2" key="1">
    <citation type="journal article" date="2016" name="Nat. Commun.">
        <title>Thousands of microbial genomes shed light on interconnected biogeochemical processes in an aquifer system.</title>
        <authorList>
            <person name="Anantharaman K."/>
            <person name="Brown C.T."/>
            <person name="Hug L.A."/>
            <person name="Sharon I."/>
            <person name="Castelle C.J."/>
            <person name="Probst A.J."/>
            <person name="Thomas B.C."/>
            <person name="Singh A."/>
            <person name="Wilkins M.J."/>
            <person name="Karaoz U."/>
            <person name="Brodie E.L."/>
            <person name="Williams K.H."/>
            <person name="Hubbard S.S."/>
            <person name="Banfield J.F."/>
        </authorList>
    </citation>
    <scope>NUCLEOTIDE SEQUENCE [LARGE SCALE GENOMIC DNA]</scope>
</reference>
<dbReference type="STRING" id="1802593.A2172_01110"/>
<accession>A0A1G1W8W9</accession>
<gene>
    <name evidence="1" type="ORF">A2172_01110</name>
</gene>
<protein>
    <submittedName>
        <fullName evidence="1">Uncharacterized protein</fullName>
    </submittedName>
</protein>
<name>A0A1G1W8W9_9BACT</name>
<comment type="caution">
    <text evidence="1">The sequence shown here is derived from an EMBL/GenBank/DDBJ whole genome shotgun (WGS) entry which is preliminary data.</text>
</comment>
<dbReference type="AlphaFoldDB" id="A0A1G1W8W9"/>
<dbReference type="Proteomes" id="UP000176631">
    <property type="component" value="Unassembled WGS sequence"/>
</dbReference>
<evidence type="ECO:0000313" key="2">
    <source>
        <dbReference type="Proteomes" id="UP000176631"/>
    </source>
</evidence>
<sequence>MSKNLLTILILTLLTIVSWSAFQIFRIKISSTITPPTAEQIRDLNPNIDSGFLENLRESSELN</sequence>
<proteinExistence type="predicted"/>